<sequence length="121" mass="13075">MDISWHQDHVSAAAASPDSQPLVAAASGILEWTMPKKERSPIVFLKPMFLARADAAAFLTIGESTLDELVARGLAPKPRKISAGRVAWLVEDLEAWGRNRPESDLLPPVNSGYGRRGKGDA</sequence>
<comment type="caution">
    <text evidence="2">The sequence shown here is derived from an EMBL/GenBank/DDBJ whole genome shotgun (WGS) entry which is preliminary data.</text>
</comment>
<gene>
    <name evidence="2" type="ORF">EJP67_02220</name>
</gene>
<dbReference type="AlphaFoldDB" id="A0A3S0XBK6"/>
<evidence type="ECO:0000313" key="2">
    <source>
        <dbReference type="EMBL" id="RUR65869.1"/>
    </source>
</evidence>
<evidence type="ECO:0000313" key="3">
    <source>
        <dbReference type="Proteomes" id="UP000281118"/>
    </source>
</evidence>
<feature type="region of interest" description="Disordered" evidence="1">
    <location>
        <begin position="99"/>
        <end position="121"/>
    </location>
</feature>
<organism evidence="2 3">
    <name type="scientific">Variovorax guangxiensis</name>
    <dbReference type="NCBI Taxonomy" id="1775474"/>
    <lineage>
        <taxon>Bacteria</taxon>
        <taxon>Pseudomonadati</taxon>
        <taxon>Pseudomonadota</taxon>
        <taxon>Betaproteobacteria</taxon>
        <taxon>Burkholderiales</taxon>
        <taxon>Comamonadaceae</taxon>
        <taxon>Variovorax</taxon>
    </lineage>
</organism>
<proteinExistence type="predicted"/>
<protein>
    <submittedName>
        <fullName evidence="2">AlpA family phage regulatory protein</fullName>
    </submittedName>
</protein>
<dbReference type="Proteomes" id="UP000281118">
    <property type="component" value="Unassembled WGS sequence"/>
</dbReference>
<name>A0A3S0XBK6_9BURK</name>
<accession>A0A3S0XBK6</accession>
<dbReference type="EMBL" id="RXFT01000001">
    <property type="protein sequence ID" value="RUR65869.1"/>
    <property type="molecule type" value="Genomic_DNA"/>
</dbReference>
<dbReference type="OrthoDB" id="8455288at2"/>
<evidence type="ECO:0000256" key="1">
    <source>
        <dbReference type="SAM" id="MobiDB-lite"/>
    </source>
</evidence>
<reference evidence="2 3" key="1">
    <citation type="submission" date="2018-12" db="EMBL/GenBank/DDBJ databases">
        <title>The genome sequences of Variovorax guangxiensis DSM 27352.</title>
        <authorList>
            <person name="Gao J."/>
            <person name="Sun J."/>
        </authorList>
    </citation>
    <scope>NUCLEOTIDE SEQUENCE [LARGE SCALE GENOMIC DNA]</scope>
    <source>
        <strain evidence="2 3">DSM 27352</strain>
    </source>
</reference>